<dbReference type="InterPro" id="IPR036113">
    <property type="entry name" value="Asp/Glu-ADT_sf_sub_c"/>
</dbReference>
<dbReference type="InterPro" id="IPR003837">
    <property type="entry name" value="GatC"/>
</dbReference>
<dbReference type="Proteomes" id="UP000177698">
    <property type="component" value="Unassembled WGS sequence"/>
</dbReference>
<dbReference type="EMBL" id="MGAG01000036">
    <property type="protein sequence ID" value="OGK39826.1"/>
    <property type="molecule type" value="Genomic_DNA"/>
</dbReference>
<name>A0A1F7I8X9_9BACT</name>
<sequence length="99" mass="11314">MTKKKVLSEDSVKHLAKLANLSLSENELKKYSEQLDETIDYVENLKKLNTGQVSPTSHSVHQVNVFFVDGEKNLRILSAKDVLKNSIIKNKFFVVKRII</sequence>
<dbReference type="STRING" id="1802056.A2954_01535"/>
<dbReference type="NCBIfam" id="TIGR00135">
    <property type="entry name" value="gatC"/>
    <property type="match status" value="1"/>
</dbReference>
<organism evidence="1 2">
    <name type="scientific">Candidatus Roizmanbacteria bacterium RIFCSPLOWO2_01_FULL_37_12</name>
    <dbReference type="NCBI Taxonomy" id="1802056"/>
    <lineage>
        <taxon>Bacteria</taxon>
        <taxon>Candidatus Roizmaniibacteriota</taxon>
    </lineage>
</organism>
<evidence type="ECO:0000313" key="2">
    <source>
        <dbReference type="Proteomes" id="UP000177698"/>
    </source>
</evidence>
<reference evidence="1 2" key="1">
    <citation type="journal article" date="2016" name="Nat. Commun.">
        <title>Thousands of microbial genomes shed light on interconnected biogeochemical processes in an aquifer system.</title>
        <authorList>
            <person name="Anantharaman K."/>
            <person name="Brown C.T."/>
            <person name="Hug L.A."/>
            <person name="Sharon I."/>
            <person name="Castelle C.J."/>
            <person name="Probst A.J."/>
            <person name="Thomas B.C."/>
            <person name="Singh A."/>
            <person name="Wilkins M.J."/>
            <person name="Karaoz U."/>
            <person name="Brodie E.L."/>
            <person name="Williams K.H."/>
            <person name="Hubbard S.S."/>
            <person name="Banfield J.F."/>
        </authorList>
    </citation>
    <scope>NUCLEOTIDE SEQUENCE [LARGE SCALE GENOMIC DNA]</scope>
</reference>
<accession>A0A1F7I8X9</accession>
<comment type="caution">
    <text evidence="1">The sequence shown here is derived from an EMBL/GenBank/DDBJ whole genome shotgun (WGS) entry which is preliminary data.</text>
</comment>
<dbReference type="Gene3D" id="1.10.20.60">
    <property type="entry name" value="Glu-tRNAGln amidotransferase C subunit, N-terminal domain"/>
    <property type="match status" value="1"/>
</dbReference>
<evidence type="ECO:0008006" key="3">
    <source>
        <dbReference type="Google" id="ProtNLM"/>
    </source>
</evidence>
<dbReference type="Pfam" id="PF02686">
    <property type="entry name" value="GatC"/>
    <property type="match status" value="1"/>
</dbReference>
<dbReference type="AlphaFoldDB" id="A0A1F7I8X9"/>
<proteinExistence type="predicted"/>
<dbReference type="GO" id="GO:0006450">
    <property type="term" value="P:regulation of translational fidelity"/>
    <property type="evidence" value="ECO:0007669"/>
    <property type="project" value="InterPro"/>
</dbReference>
<evidence type="ECO:0000313" key="1">
    <source>
        <dbReference type="EMBL" id="OGK39826.1"/>
    </source>
</evidence>
<gene>
    <name evidence="1" type="ORF">A2954_01535</name>
</gene>
<protein>
    <recommendedName>
        <fullName evidence="3">Aspartyl/glutamyl-tRNA(Asn/Gln) amidotransferase subunit C</fullName>
    </recommendedName>
</protein>
<dbReference type="SUPFAM" id="SSF141000">
    <property type="entry name" value="Glu-tRNAGln amidotransferase C subunit"/>
    <property type="match status" value="1"/>
</dbReference>